<sequence length="224" mass="24992">MPFQSLPNWVQFAAFLLAMNAGMINVLSLITVLHQSISHMTGNVSMLAMDLVDWKVHNIIYLVFVIVCFVLGSFYSGFILGNSQFQLGRRYGIPLSLVALFIFISWLLLPYFPRYGLLWACAAMGIQNAMVSHYKGTIIRTTHLSGVLTDIGLALGYKARGLPLDKRRIILHLLILIGFFLGGVAAALIHPLLSIQAFLVPATLSLILSIAYWFIYLRHSSLHQ</sequence>
<dbReference type="Proteomes" id="UP001164064">
    <property type="component" value="Chromosome"/>
</dbReference>
<accession>A0AA46ND44</accession>
<dbReference type="InterPro" id="IPR010699">
    <property type="entry name" value="DUF1275"/>
</dbReference>
<feature type="transmembrane region" description="Helical" evidence="1">
    <location>
        <begin position="91"/>
        <end position="109"/>
    </location>
</feature>
<evidence type="ECO:0000256" key="1">
    <source>
        <dbReference type="SAM" id="Phobius"/>
    </source>
</evidence>
<dbReference type="RefSeq" id="WP_263511972.1">
    <property type="nucleotide sequence ID" value="NZ_CP089051.1"/>
</dbReference>
<feature type="transmembrane region" description="Helical" evidence="1">
    <location>
        <begin position="169"/>
        <end position="189"/>
    </location>
</feature>
<keyword evidence="1" id="KW-1133">Transmembrane helix</keyword>
<dbReference type="EMBL" id="CP089051">
    <property type="protein sequence ID" value="UYF70357.1"/>
    <property type="molecule type" value="Genomic_DNA"/>
</dbReference>
<reference evidence="2" key="1">
    <citation type="journal article" date="2022" name="J Glob Antimicrob Resist">
        <title>Comparative analysis of IMP-4- and OXA-58-containing plasmids of three carbapenemase-producing Acinetobacter ursingii strains in the Netherlands.</title>
        <authorList>
            <person name="Hendrickx A.P.A."/>
            <person name="Schade R.P."/>
            <person name="Landman F."/>
            <person name="Bosch T."/>
            <person name="Schouls L.M."/>
            <person name="van Dijk K."/>
        </authorList>
    </citation>
    <scope>NUCLEOTIDE SEQUENCE</scope>
    <source>
        <strain evidence="2">RIVM_C010559</strain>
    </source>
</reference>
<organism evidence="2 3">
    <name type="scientific">Acinetobacter ursingii</name>
    <dbReference type="NCBI Taxonomy" id="108980"/>
    <lineage>
        <taxon>Bacteria</taxon>
        <taxon>Pseudomonadati</taxon>
        <taxon>Pseudomonadota</taxon>
        <taxon>Gammaproteobacteria</taxon>
        <taxon>Moraxellales</taxon>
        <taxon>Moraxellaceae</taxon>
        <taxon>Acinetobacter</taxon>
    </lineage>
</organism>
<evidence type="ECO:0000313" key="2">
    <source>
        <dbReference type="EMBL" id="UYF70357.1"/>
    </source>
</evidence>
<protein>
    <submittedName>
        <fullName evidence="2">DUF1275 domain-containing protein</fullName>
    </submittedName>
</protein>
<dbReference type="AlphaFoldDB" id="A0AA46ND44"/>
<name>A0AA46ND44_9GAMM</name>
<evidence type="ECO:0000313" key="3">
    <source>
        <dbReference type="Proteomes" id="UP001164064"/>
    </source>
</evidence>
<feature type="transmembrane region" description="Helical" evidence="1">
    <location>
        <begin position="12"/>
        <end position="37"/>
    </location>
</feature>
<dbReference type="PANTHER" id="PTHR37314:SF4">
    <property type="entry name" value="UPF0700 TRANSMEMBRANE PROTEIN YOAK"/>
    <property type="match status" value="1"/>
</dbReference>
<keyword evidence="1" id="KW-0812">Transmembrane</keyword>
<dbReference type="PANTHER" id="PTHR37314">
    <property type="entry name" value="SLR0142 PROTEIN"/>
    <property type="match status" value="1"/>
</dbReference>
<dbReference type="Pfam" id="PF06912">
    <property type="entry name" value="DUF1275"/>
    <property type="match status" value="1"/>
</dbReference>
<gene>
    <name evidence="2" type="ORF">LSO60_08600</name>
</gene>
<feature type="transmembrane region" description="Helical" evidence="1">
    <location>
        <begin position="59"/>
        <end position="79"/>
    </location>
</feature>
<proteinExistence type="predicted"/>
<feature type="transmembrane region" description="Helical" evidence="1">
    <location>
        <begin position="195"/>
        <end position="215"/>
    </location>
</feature>
<keyword evidence="1" id="KW-0472">Membrane</keyword>